<evidence type="ECO:0000313" key="11">
    <source>
        <dbReference type="Proteomes" id="UP000324907"/>
    </source>
</evidence>
<dbReference type="PROSITE" id="PS50297">
    <property type="entry name" value="ANK_REP_REGION"/>
    <property type="match status" value="2"/>
</dbReference>
<dbReference type="Pfam" id="PF12796">
    <property type="entry name" value="Ank_2"/>
    <property type="match status" value="1"/>
</dbReference>
<evidence type="ECO:0000256" key="2">
    <source>
        <dbReference type="ARBA" id="ARBA00023043"/>
    </source>
</evidence>
<evidence type="ECO:0000313" key="9">
    <source>
        <dbReference type="Proteomes" id="UP000322899"/>
    </source>
</evidence>
<dbReference type="EMBL" id="VLTL01000154">
    <property type="protein sequence ID" value="KAA0158282.1"/>
    <property type="molecule type" value="Genomic_DNA"/>
</dbReference>
<protein>
    <submittedName>
        <fullName evidence="6">Uncharacterized protein</fullName>
    </submittedName>
</protein>
<dbReference type="SMART" id="SM00248">
    <property type="entry name" value="ANK"/>
    <property type="match status" value="2"/>
</dbReference>
<evidence type="ECO:0000313" key="10">
    <source>
        <dbReference type="Proteomes" id="UP000323011"/>
    </source>
</evidence>
<comment type="caution">
    <text evidence="6">The sequence shown here is derived from an EMBL/GenBank/DDBJ whole genome shotgun (WGS) entry which is preliminary data.</text>
</comment>
<keyword evidence="2 3" id="KW-0040">ANK repeat</keyword>
<organism evidence="6 11">
    <name type="scientific">Cafeteria roenbergensis</name>
    <name type="common">Marine flagellate</name>
    <dbReference type="NCBI Taxonomy" id="33653"/>
    <lineage>
        <taxon>Eukaryota</taxon>
        <taxon>Sar</taxon>
        <taxon>Stramenopiles</taxon>
        <taxon>Bigyra</taxon>
        <taxon>Opalozoa</taxon>
        <taxon>Bicosoecida</taxon>
        <taxon>Cafeteriaceae</taxon>
        <taxon>Cafeteria</taxon>
    </lineage>
</organism>
<keyword evidence="4" id="KW-0732">Signal</keyword>
<dbReference type="AlphaFoldDB" id="A0A5A8CYP6"/>
<dbReference type="OrthoDB" id="70519at2759"/>
<feature type="repeat" description="ANK" evidence="3">
    <location>
        <begin position="36"/>
        <end position="67"/>
    </location>
</feature>
<proteinExistence type="predicted"/>
<evidence type="ECO:0000256" key="3">
    <source>
        <dbReference type="PROSITE-ProRule" id="PRU00023"/>
    </source>
</evidence>
<dbReference type="Proteomes" id="UP000323011">
    <property type="component" value="Unassembled WGS sequence"/>
</dbReference>
<feature type="repeat" description="ANK" evidence="3">
    <location>
        <begin position="3"/>
        <end position="35"/>
    </location>
</feature>
<dbReference type="PANTHER" id="PTHR24171">
    <property type="entry name" value="ANKYRIN REPEAT DOMAIN-CONTAINING PROTEIN 39-RELATED"/>
    <property type="match status" value="1"/>
</dbReference>
<evidence type="ECO:0000313" key="6">
    <source>
        <dbReference type="EMBL" id="KAA0158282.1"/>
    </source>
</evidence>
<dbReference type="InterPro" id="IPR002110">
    <property type="entry name" value="Ankyrin_rpt"/>
</dbReference>
<feature type="signal peptide" evidence="4">
    <location>
        <begin position="1"/>
        <end position="20"/>
    </location>
</feature>
<evidence type="ECO:0000256" key="1">
    <source>
        <dbReference type="ARBA" id="ARBA00022737"/>
    </source>
</evidence>
<feature type="chain" id="PRO_5036365920" evidence="4">
    <location>
        <begin position="21"/>
        <end position="67"/>
    </location>
</feature>
<dbReference type="EMBL" id="VLTN01000064">
    <property type="protein sequence ID" value="KAA0147614.1"/>
    <property type="molecule type" value="Genomic_DNA"/>
</dbReference>
<evidence type="ECO:0000313" key="5">
    <source>
        <dbReference type="EMBL" id="KAA0147614.1"/>
    </source>
</evidence>
<dbReference type="SUPFAM" id="SSF48403">
    <property type="entry name" value="Ankyrin repeat"/>
    <property type="match status" value="1"/>
</dbReference>
<evidence type="ECO:0000313" key="12">
    <source>
        <dbReference type="Proteomes" id="UP000325113"/>
    </source>
</evidence>
<evidence type="ECO:0000313" key="8">
    <source>
        <dbReference type="EMBL" id="KAA0171564.1"/>
    </source>
</evidence>
<accession>A0A5A8CYP6</accession>
<keyword evidence="1" id="KW-0677">Repeat</keyword>
<sequence length="67" mass="6928">MQNGWTALIWATLRDHVAVATLLLDRGADIEAKDSGGQTALTIASLGGPSDVAKLLVERGAKPPTST</sequence>
<dbReference type="Proteomes" id="UP000324907">
    <property type="component" value="Unassembled WGS sequence"/>
</dbReference>
<dbReference type="Proteomes" id="UP000325113">
    <property type="component" value="Unassembled WGS sequence"/>
</dbReference>
<reference evidence="9 10" key="1">
    <citation type="submission" date="2019-07" db="EMBL/GenBank/DDBJ databases">
        <title>Genomes of Cafeteria roenbergensis.</title>
        <authorList>
            <person name="Fischer M.G."/>
            <person name="Hackl T."/>
            <person name="Roman M."/>
        </authorList>
    </citation>
    <scope>NUCLEOTIDE SEQUENCE [LARGE SCALE GENOMIC DNA]</scope>
    <source>
        <strain evidence="5 10">BVI</strain>
        <strain evidence="7 12">Cflag</strain>
        <strain evidence="8 9">E4-10P</strain>
        <strain evidence="6 11">RCC970-E3</strain>
    </source>
</reference>
<dbReference type="EMBL" id="VLTO01000053">
    <property type="protein sequence ID" value="KAA0171564.1"/>
    <property type="molecule type" value="Genomic_DNA"/>
</dbReference>
<name>A0A5A8CYP6_CAFRO</name>
<dbReference type="InterPro" id="IPR036770">
    <property type="entry name" value="Ankyrin_rpt-contain_sf"/>
</dbReference>
<dbReference type="Proteomes" id="UP000322899">
    <property type="component" value="Unassembled WGS sequence"/>
</dbReference>
<dbReference type="Gene3D" id="1.25.40.20">
    <property type="entry name" value="Ankyrin repeat-containing domain"/>
    <property type="match status" value="1"/>
</dbReference>
<gene>
    <name evidence="8" type="ORF">FNF27_06274</name>
    <name evidence="6" type="ORF">FNF28_06315</name>
    <name evidence="5" type="ORF">FNF29_07261</name>
    <name evidence="7" type="ORF">FNF31_00990</name>
</gene>
<evidence type="ECO:0000313" key="7">
    <source>
        <dbReference type="EMBL" id="KAA0167104.1"/>
    </source>
</evidence>
<dbReference type="EMBL" id="VLTM01000006">
    <property type="protein sequence ID" value="KAA0167104.1"/>
    <property type="molecule type" value="Genomic_DNA"/>
</dbReference>
<evidence type="ECO:0000256" key="4">
    <source>
        <dbReference type="SAM" id="SignalP"/>
    </source>
</evidence>
<dbReference type="PROSITE" id="PS50088">
    <property type="entry name" value="ANK_REPEAT"/>
    <property type="match status" value="2"/>
</dbReference>
<keyword evidence="10" id="KW-1185">Reference proteome</keyword>